<reference evidence="2" key="1">
    <citation type="submission" date="2019-08" db="EMBL/GenBank/DDBJ databases">
        <authorList>
            <person name="Kucharzyk K."/>
            <person name="Murdoch R.W."/>
            <person name="Higgins S."/>
            <person name="Loffler F."/>
        </authorList>
    </citation>
    <scope>NUCLEOTIDE SEQUENCE</scope>
</reference>
<evidence type="ECO:0000313" key="2">
    <source>
        <dbReference type="EMBL" id="MPM02548.1"/>
    </source>
</evidence>
<keyword evidence="1" id="KW-1133">Transmembrane helix</keyword>
<accession>A0A644WGC3</accession>
<comment type="caution">
    <text evidence="2">The sequence shown here is derived from an EMBL/GenBank/DDBJ whole genome shotgun (WGS) entry which is preliminary data.</text>
</comment>
<name>A0A644WGC3_9ZZZZ</name>
<evidence type="ECO:0000256" key="1">
    <source>
        <dbReference type="SAM" id="Phobius"/>
    </source>
</evidence>
<sequence length="211" mass="23729">MKDNLEKFVGQNRNLFDDAEPSPGLWDGIENRLPLKPRVVRMRPLAYAASLAAVGLVVWIVTILTIQRPAPDASEMLARNDFRPELRSNQASDTVLVPVYIDSGNIQIDNSSSENSGKDLYAEITRYYDSEIAKRKSKLYSVSSGDEAIMNQVQEELALIDTLNSQTRNELGNGMNAGLVMEQLVQNYRQSIDILDMMLDQVNEEYAQINE</sequence>
<protein>
    <submittedName>
        <fullName evidence="2">Uncharacterized protein</fullName>
    </submittedName>
</protein>
<organism evidence="2">
    <name type="scientific">bioreactor metagenome</name>
    <dbReference type="NCBI Taxonomy" id="1076179"/>
    <lineage>
        <taxon>unclassified sequences</taxon>
        <taxon>metagenomes</taxon>
        <taxon>ecological metagenomes</taxon>
    </lineage>
</organism>
<keyword evidence="1" id="KW-0472">Membrane</keyword>
<keyword evidence="1" id="KW-0812">Transmembrane</keyword>
<dbReference type="AlphaFoldDB" id="A0A644WGC3"/>
<gene>
    <name evidence="2" type="ORF">SDC9_48797</name>
</gene>
<feature type="transmembrane region" description="Helical" evidence="1">
    <location>
        <begin position="45"/>
        <end position="66"/>
    </location>
</feature>
<dbReference type="EMBL" id="VSSQ01000877">
    <property type="protein sequence ID" value="MPM02548.1"/>
    <property type="molecule type" value="Genomic_DNA"/>
</dbReference>
<proteinExistence type="predicted"/>